<evidence type="ECO:0000256" key="5">
    <source>
        <dbReference type="ARBA" id="ARBA00022840"/>
    </source>
</evidence>
<dbReference type="EC" id="2.5.1.6" evidence="8"/>
<dbReference type="KEGG" id="mha:HF1_15120"/>
<dbReference type="InterPro" id="IPR022636">
    <property type="entry name" value="S-AdoMet_synthetase_sfam"/>
</dbReference>
<dbReference type="EMBL" id="FR773153">
    <property type="protein sequence ID" value="CBY93520.1"/>
    <property type="molecule type" value="Genomic_DNA"/>
</dbReference>
<accession>E8ZK49</accession>
<gene>
    <name evidence="13" type="primary">metK</name>
    <name evidence="13" type="ORF">HF1_15120</name>
</gene>
<dbReference type="InterPro" id="IPR022629">
    <property type="entry name" value="S-AdoMet_synt_central"/>
</dbReference>
<dbReference type="GO" id="GO:0006556">
    <property type="term" value="P:S-adenosylmethionine biosynthetic process"/>
    <property type="evidence" value="ECO:0007669"/>
    <property type="project" value="UniProtKB-UniRule"/>
</dbReference>
<evidence type="ECO:0000256" key="7">
    <source>
        <dbReference type="ARBA" id="ARBA00022958"/>
    </source>
</evidence>
<dbReference type="PANTHER" id="PTHR11964">
    <property type="entry name" value="S-ADENOSYLMETHIONINE SYNTHETASE"/>
    <property type="match status" value="1"/>
</dbReference>
<dbReference type="Gene3D" id="3.30.300.10">
    <property type="match status" value="3"/>
</dbReference>
<evidence type="ECO:0000256" key="9">
    <source>
        <dbReference type="RuleBase" id="RU004462"/>
    </source>
</evidence>
<dbReference type="InterPro" id="IPR022628">
    <property type="entry name" value="S-AdoMet_synt_N"/>
</dbReference>
<reference evidence="13 14" key="1">
    <citation type="journal article" date="2011" name="J. Bacteriol.">
        <title>Complete genome sequence of Mycoplasma haemofelis, a hemotropic mycoplasma.</title>
        <authorList>
            <person name="Barker E.N."/>
            <person name="Helps C.R."/>
            <person name="Peters I.R."/>
            <person name="Darby A.C."/>
            <person name="Radford A.D."/>
            <person name="Tasker S."/>
        </authorList>
    </citation>
    <scope>NUCLEOTIDE SEQUENCE [LARGE SCALE GENOMIC DNA]</scope>
    <source>
        <strain evidence="13 14">Langford 1</strain>
    </source>
</reference>
<dbReference type="GO" id="GO:0004478">
    <property type="term" value="F:methionine adenosyltransferase activity"/>
    <property type="evidence" value="ECO:0007669"/>
    <property type="project" value="UniProtKB-UniRule"/>
</dbReference>
<feature type="domain" description="S-adenosylmethionine synthetase central" evidence="11">
    <location>
        <begin position="103"/>
        <end position="222"/>
    </location>
</feature>
<dbReference type="GO" id="GO:0005524">
    <property type="term" value="F:ATP binding"/>
    <property type="evidence" value="ECO:0007669"/>
    <property type="project" value="UniProtKB-KW"/>
</dbReference>
<evidence type="ECO:0000313" key="14">
    <source>
        <dbReference type="Proteomes" id="UP000008637"/>
    </source>
</evidence>
<dbReference type="InterPro" id="IPR002133">
    <property type="entry name" value="S-AdoMet_synthetase"/>
</dbReference>
<keyword evidence="4" id="KW-0547">Nucleotide-binding</keyword>
<keyword evidence="7" id="KW-0630">Potassium</keyword>
<keyword evidence="14" id="KW-1185">Reference proteome</keyword>
<dbReference type="Pfam" id="PF00438">
    <property type="entry name" value="S-AdoMet_synt_N"/>
    <property type="match status" value="1"/>
</dbReference>
<dbReference type="GO" id="GO:0006730">
    <property type="term" value="P:one-carbon metabolic process"/>
    <property type="evidence" value="ECO:0007669"/>
    <property type="project" value="UniProtKB-KW"/>
</dbReference>
<organism evidence="13 14">
    <name type="scientific">Mycoplasma haemofelis (strain Langford 1)</name>
    <name type="common">Haemobartonella felis</name>
    <dbReference type="NCBI Taxonomy" id="941640"/>
    <lineage>
        <taxon>Bacteria</taxon>
        <taxon>Bacillati</taxon>
        <taxon>Mycoplasmatota</taxon>
        <taxon>Mollicutes</taxon>
        <taxon>Mycoplasmataceae</taxon>
        <taxon>Mycoplasma</taxon>
    </lineage>
</organism>
<evidence type="ECO:0000256" key="2">
    <source>
        <dbReference type="ARBA" id="ARBA00022679"/>
    </source>
</evidence>
<evidence type="ECO:0000256" key="3">
    <source>
        <dbReference type="ARBA" id="ARBA00022723"/>
    </source>
</evidence>
<dbReference type="Pfam" id="PF02772">
    <property type="entry name" value="S-AdoMet_synt_M"/>
    <property type="match status" value="1"/>
</dbReference>
<feature type="domain" description="S-adenosylmethionine synthetase C-terminal" evidence="12">
    <location>
        <begin position="224"/>
        <end position="359"/>
    </location>
</feature>
<sequence length="372" mass="41594">MLLRTSEAVGTGHPDKIADRVAEEIVEEVLKQDVRGRVACEVLVSRNLVAIAGEITTKAEVNYEEVARKCLQGQGYDPSEFRFAVDIKRQSPDIEKASLAGRIKSGDQCVVYGFAVDETDELMPIAHSVARDLIIKTEDLIDKGKLKWAKKDMKALVSIGMENEDYKLRSLLFSIQHTEDVGLEQIREDIFMKVLVPVVEGNYSLMMDRVSVWGNINRSGRFVIGGLDADTGVSNRKIVVDTYGANTKHGGGGLCGKDLSKIDRVGAYYARWICKNFVAAGVCRMMELQLAYSFGAERPEIISIVVDSDEEEKEIRGAIEVIFPFTVSELVDRFCFAKFPCKDLVKNGHFGDESLPWEKTDKIEDIKDYFLD</sequence>
<keyword evidence="2 13" id="KW-0808">Transferase</keyword>
<keyword evidence="3" id="KW-0479">Metal-binding</keyword>
<dbReference type="SUPFAM" id="SSF55973">
    <property type="entry name" value="S-adenosylmethionine synthetase"/>
    <property type="match status" value="3"/>
</dbReference>
<evidence type="ECO:0000256" key="4">
    <source>
        <dbReference type="ARBA" id="ARBA00022741"/>
    </source>
</evidence>
<evidence type="ECO:0000259" key="10">
    <source>
        <dbReference type="Pfam" id="PF00438"/>
    </source>
</evidence>
<dbReference type="AlphaFoldDB" id="E8ZK49"/>
<evidence type="ECO:0000259" key="11">
    <source>
        <dbReference type="Pfam" id="PF02772"/>
    </source>
</evidence>
<dbReference type="Proteomes" id="UP000008637">
    <property type="component" value="Chromosome"/>
</dbReference>
<evidence type="ECO:0000313" key="13">
    <source>
        <dbReference type="EMBL" id="CBY93520.1"/>
    </source>
</evidence>
<dbReference type="PIRSF" id="PIRSF000497">
    <property type="entry name" value="MAT"/>
    <property type="match status" value="1"/>
</dbReference>
<comment type="similarity">
    <text evidence="9">Belongs to the AdoMet synthase family.</text>
</comment>
<feature type="domain" description="S-adenosylmethionine synthetase N-terminal" evidence="10">
    <location>
        <begin position="3"/>
        <end position="87"/>
    </location>
</feature>
<keyword evidence="5" id="KW-0067">ATP-binding</keyword>
<dbReference type="CDD" id="cd18079">
    <property type="entry name" value="S-AdoMet_synt"/>
    <property type="match status" value="1"/>
</dbReference>
<protein>
    <recommendedName>
        <fullName evidence="8">Methionine adenosyltransferase</fullName>
        <ecNumber evidence="8">2.5.1.6</ecNumber>
    </recommendedName>
</protein>
<dbReference type="HOGENOM" id="CLU_041802_1_0_14"/>
<evidence type="ECO:0000256" key="8">
    <source>
        <dbReference type="NCBIfam" id="TIGR01034"/>
    </source>
</evidence>
<dbReference type="InterPro" id="IPR022630">
    <property type="entry name" value="S-AdoMet_synt_C"/>
</dbReference>
<dbReference type="OrthoDB" id="9801686at2"/>
<dbReference type="NCBIfam" id="TIGR01034">
    <property type="entry name" value="metK"/>
    <property type="match status" value="1"/>
</dbReference>
<keyword evidence="1" id="KW-0554">One-carbon metabolism</keyword>
<dbReference type="Pfam" id="PF02773">
    <property type="entry name" value="S-AdoMet_synt_C"/>
    <property type="match status" value="1"/>
</dbReference>
<dbReference type="GO" id="GO:0046872">
    <property type="term" value="F:metal ion binding"/>
    <property type="evidence" value="ECO:0007669"/>
    <property type="project" value="UniProtKB-KW"/>
</dbReference>
<name>E8ZK49_MYCHL</name>
<evidence type="ECO:0000256" key="1">
    <source>
        <dbReference type="ARBA" id="ARBA00022563"/>
    </source>
</evidence>
<keyword evidence="6" id="KW-0460">Magnesium</keyword>
<evidence type="ECO:0000256" key="6">
    <source>
        <dbReference type="ARBA" id="ARBA00022842"/>
    </source>
</evidence>
<proteinExistence type="inferred from homology"/>
<evidence type="ECO:0000259" key="12">
    <source>
        <dbReference type="Pfam" id="PF02773"/>
    </source>
</evidence>